<evidence type="ECO:0000313" key="1">
    <source>
        <dbReference type="EMBL" id="ADJ42397.1"/>
    </source>
</evidence>
<gene>
    <name evidence="1" type="ordered locus">AMED_0577</name>
</gene>
<dbReference type="AlphaFoldDB" id="A0A0H3CUU0"/>
<dbReference type="EMBL" id="CP002000">
    <property type="protein sequence ID" value="ADJ42397.1"/>
    <property type="molecule type" value="Genomic_DNA"/>
</dbReference>
<dbReference type="PANTHER" id="PTHR38792:SF3">
    <property type="entry name" value="BNR_ASP-BOX REPEAT DOMAIN PROTEIN (AFU_ORTHOLOGUE AFUA_7G06430)-RELATED"/>
    <property type="match status" value="1"/>
</dbReference>
<dbReference type="Gene3D" id="2.120.10.10">
    <property type="match status" value="1"/>
</dbReference>
<accession>A0A0H3CUU0</accession>
<dbReference type="SMR" id="A0A0H3CUU0"/>
<dbReference type="PANTHER" id="PTHR38792">
    <property type="entry name" value="BNR/ASP-BOX REPEAT DOMAIN PROTEIN (AFU_ORTHOLOGUE AFUA_7G06430)-RELATED"/>
    <property type="match status" value="1"/>
</dbReference>
<dbReference type="Proteomes" id="UP000000328">
    <property type="component" value="Chromosome"/>
</dbReference>
<name>A0A0H3CUU0_AMYMU</name>
<reference evidence="1 2" key="1">
    <citation type="journal article" date="2010" name="Cell Res.">
        <title>Complete genome sequence of the rifamycin SV-producing Amycolatopsis mediterranei U32 revealed its genetic characteristics in phylogeny and metabolism.</title>
        <authorList>
            <person name="Zhao W."/>
            <person name="Zhong Y."/>
            <person name="Yuan H."/>
            <person name="Wang J."/>
            <person name="Zheng H."/>
            <person name="Wang Y."/>
            <person name="Cen X."/>
            <person name="Xu F."/>
            <person name="Bai J."/>
            <person name="Han X."/>
            <person name="Lu G."/>
            <person name="Zhu Y."/>
            <person name="Shao Z."/>
            <person name="Yan H."/>
            <person name="Li C."/>
            <person name="Peng N."/>
            <person name="Zhang Z."/>
            <person name="Zhang Y."/>
            <person name="Lin W."/>
            <person name="Fan Y."/>
            <person name="Qin Z."/>
            <person name="Hu Y."/>
            <person name="Zhu B."/>
            <person name="Wang S."/>
            <person name="Ding X."/>
            <person name="Zhao G.P."/>
        </authorList>
    </citation>
    <scope>NUCLEOTIDE SEQUENCE [LARGE SCALE GENOMIC DNA]</scope>
    <source>
        <strain evidence="2">U-32</strain>
    </source>
</reference>
<evidence type="ECO:0008006" key="3">
    <source>
        <dbReference type="Google" id="ProtNLM"/>
    </source>
</evidence>
<dbReference type="SUPFAM" id="SSF50939">
    <property type="entry name" value="Sialidases"/>
    <property type="match status" value="1"/>
</dbReference>
<proteinExistence type="predicted"/>
<sequence>MEGVELRRSLVFVLTLAAVASLLTPARAAERKQLVPGFGAYARLIRLEHGHGRIIATLTSEDADGKFTPVLESTDEGESFHEIGAIHDPDGRAGMCCGTVYELPERVGKLRAGTLLWAASYRQDAGPRRRIGIRIWASKDGGRSWSFLSEAARSHNIDGIWEPEFTVDAGGTLWLHFADETQAPKYAQVLNRVASTDGVNWGTKQLTLAIPPDRVRPGMPIIRRLPDGRYYFAYEICNFRDRYCDPYFKISADGANWGDPADPGTRVDTATGNYFQHAQTIALFPGGPNGVRIVMVGQIYTDAKGVPQPQNGQVLLANDDFGSGHWYELPAPVHITGIWNNFCPNYSSTLLPVDDGRNVLEIATEDDAGCKAYFGKGSAFEERPVG</sequence>
<protein>
    <recommendedName>
        <fullName evidence="3">Exo-alpha-sialidase</fullName>
    </recommendedName>
</protein>
<dbReference type="PATRIC" id="fig|749927.5.peg.600"/>
<dbReference type="OrthoDB" id="5958808at2"/>
<dbReference type="CDD" id="cd15482">
    <property type="entry name" value="Sialidase_non-viral"/>
    <property type="match status" value="1"/>
</dbReference>
<evidence type="ECO:0000313" key="2">
    <source>
        <dbReference type="Proteomes" id="UP000000328"/>
    </source>
</evidence>
<dbReference type="eggNOG" id="COG4409">
    <property type="taxonomic scope" value="Bacteria"/>
</dbReference>
<organism evidence="1 2">
    <name type="scientific">Amycolatopsis mediterranei (strain U-32)</name>
    <dbReference type="NCBI Taxonomy" id="749927"/>
    <lineage>
        <taxon>Bacteria</taxon>
        <taxon>Bacillati</taxon>
        <taxon>Actinomycetota</taxon>
        <taxon>Actinomycetes</taxon>
        <taxon>Pseudonocardiales</taxon>
        <taxon>Pseudonocardiaceae</taxon>
        <taxon>Amycolatopsis</taxon>
    </lineage>
</organism>
<dbReference type="KEGG" id="amd:AMED_0577"/>
<dbReference type="InterPro" id="IPR036278">
    <property type="entry name" value="Sialidase_sf"/>
</dbReference>
<dbReference type="HOGENOM" id="CLU_036301_1_0_11"/>